<protein>
    <submittedName>
        <fullName evidence="2">Uncharacterized protein</fullName>
    </submittedName>
</protein>
<dbReference type="AlphaFoldDB" id="A0AAV2I6C1"/>
<accession>A0AAV2I6C1</accession>
<feature type="coiled-coil region" evidence="1">
    <location>
        <begin position="47"/>
        <end position="74"/>
    </location>
</feature>
<sequence>MEKRANLRKIQIESEMNMQTIIQSELGHLKKTAKVYHKQQNANIFFLSSVNEQMLDSQRTLDKLKAELKRMEYKN</sequence>
<comment type="caution">
    <text evidence="2">The sequence shown here is derived from an EMBL/GenBank/DDBJ whole genome shotgun (WGS) entry which is preliminary data.</text>
</comment>
<reference evidence="2 3" key="1">
    <citation type="submission" date="2024-04" db="EMBL/GenBank/DDBJ databases">
        <authorList>
            <consortium name="Genoscope - CEA"/>
            <person name="William W."/>
        </authorList>
    </citation>
    <scope>NUCLEOTIDE SEQUENCE [LARGE SCALE GENOMIC DNA]</scope>
</reference>
<keyword evidence="1" id="KW-0175">Coiled coil</keyword>
<name>A0AAV2I6C1_LYMST</name>
<evidence type="ECO:0000313" key="3">
    <source>
        <dbReference type="Proteomes" id="UP001497497"/>
    </source>
</evidence>
<organism evidence="2 3">
    <name type="scientific">Lymnaea stagnalis</name>
    <name type="common">Great pond snail</name>
    <name type="synonym">Helix stagnalis</name>
    <dbReference type="NCBI Taxonomy" id="6523"/>
    <lineage>
        <taxon>Eukaryota</taxon>
        <taxon>Metazoa</taxon>
        <taxon>Spiralia</taxon>
        <taxon>Lophotrochozoa</taxon>
        <taxon>Mollusca</taxon>
        <taxon>Gastropoda</taxon>
        <taxon>Heterobranchia</taxon>
        <taxon>Euthyneura</taxon>
        <taxon>Panpulmonata</taxon>
        <taxon>Hygrophila</taxon>
        <taxon>Lymnaeoidea</taxon>
        <taxon>Lymnaeidae</taxon>
        <taxon>Lymnaea</taxon>
    </lineage>
</organism>
<dbReference type="InterPro" id="IPR054148">
    <property type="entry name" value="ASNSD1-SEP"/>
</dbReference>
<evidence type="ECO:0000313" key="2">
    <source>
        <dbReference type="EMBL" id="CAL1542054.1"/>
    </source>
</evidence>
<dbReference type="Proteomes" id="UP001497497">
    <property type="component" value="Unassembled WGS sequence"/>
</dbReference>
<keyword evidence="3" id="KW-1185">Reference proteome</keyword>
<evidence type="ECO:0000256" key="1">
    <source>
        <dbReference type="SAM" id="Coils"/>
    </source>
</evidence>
<gene>
    <name evidence="2" type="ORF">GSLYS_00015660001</name>
</gene>
<dbReference type="Pfam" id="PF21975">
    <property type="entry name" value="ASNSD1-SEP"/>
    <property type="match status" value="1"/>
</dbReference>
<dbReference type="EMBL" id="CAXITT010000467">
    <property type="protein sequence ID" value="CAL1542054.1"/>
    <property type="molecule type" value="Genomic_DNA"/>
</dbReference>
<proteinExistence type="predicted"/>